<evidence type="ECO:0000313" key="2">
    <source>
        <dbReference type="EMBL" id="QHS82631.1"/>
    </source>
</evidence>
<evidence type="ECO:0000256" key="1">
    <source>
        <dbReference type="SAM" id="Coils"/>
    </source>
</evidence>
<accession>A0A6C0ATK3</accession>
<reference evidence="2" key="1">
    <citation type="journal article" date="2020" name="Nature">
        <title>Giant virus diversity and host interactions through global metagenomics.</title>
        <authorList>
            <person name="Schulz F."/>
            <person name="Roux S."/>
            <person name="Paez-Espino D."/>
            <person name="Jungbluth S."/>
            <person name="Walsh D.A."/>
            <person name="Denef V.J."/>
            <person name="McMahon K.D."/>
            <person name="Konstantinidis K.T."/>
            <person name="Eloe-Fadrosh E.A."/>
            <person name="Kyrpides N.C."/>
            <person name="Woyke T."/>
        </authorList>
    </citation>
    <scope>NUCLEOTIDE SEQUENCE</scope>
    <source>
        <strain evidence="2">GVMAG-S-1101171-111</strain>
    </source>
</reference>
<dbReference type="EMBL" id="MN740804">
    <property type="protein sequence ID" value="QHS82631.1"/>
    <property type="molecule type" value="Genomic_DNA"/>
</dbReference>
<organism evidence="2">
    <name type="scientific">viral metagenome</name>
    <dbReference type="NCBI Taxonomy" id="1070528"/>
    <lineage>
        <taxon>unclassified sequences</taxon>
        <taxon>metagenomes</taxon>
        <taxon>organismal metagenomes</taxon>
    </lineage>
</organism>
<keyword evidence="1" id="KW-0175">Coiled coil</keyword>
<feature type="coiled-coil region" evidence="1">
    <location>
        <begin position="2"/>
        <end position="36"/>
    </location>
</feature>
<proteinExistence type="predicted"/>
<protein>
    <submittedName>
        <fullName evidence="2">Uncharacterized protein</fullName>
    </submittedName>
</protein>
<sequence length="87" mass="10784">MTEQQHEEVSQLKKRIGELEKSLEETIKKLEKYTNNDRHKKYYEKNKTRIKANAKRYLDKLKEENPDKLKEYRHNAYMKRKERLSNE</sequence>
<dbReference type="AlphaFoldDB" id="A0A6C0ATK3"/>
<name>A0A6C0ATK3_9ZZZZ</name>